<keyword evidence="2" id="KW-1185">Reference proteome</keyword>
<sequence length="81" mass="8927">MGLVKLLPCKASANDVPTVKRLGQGPFIKKGGAASLLSSHRCFTRGHHQDSNNPVLARFALRPRFLGDIHKANMLSYKTVW</sequence>
<reference evidence="1 2" key="1">
    <citation type="submission" date="2017-06" db="EMBL/GenBank/DDBJ databases">
        <title>Comparative genomic analysis of Ambrosia Fusariam Clade fungi.</title>
        <authorList>
            <person name="Stajich J.E."/>
            <person name="Carrillo J."/>
            <person name="Kijimoto T."/>
            <person name="Eskalen A."/>
            <person name="O'Donnell K."/>
            <person name="Kasson M."/>
        </authorList>
    </citation>
    <scope>NUCLEOTIDE SEQUENCE [LARGE SCALE GENOMIC DNA]</scope>
    <source>
        <strain evidence="1 2">NRRL62584</strain>
    </source>
</reference>
<evidence type="ECO:0000313" key="2">
    <source>
        <dbReference type="Proteomes" id="UP000288168"/>
    </source>
</evidence>
<dbReference type="Proteomes" id="UP000288168">
    <property type="component" value="Unassembled WGS sequence"/>
</dbReference>
<dbReference type="EMBL" id="NKCI01000017">
    <property type="protein sequence ID" value="RSL68361.1"/>
    <property type="molecule type" value="Genomic_DNA"/>
</dbReference>
<accession>A0A428QSZ3</accession>
<protein>
    <submittedName>
        <fullName evidence="1">Uncharacterized protein</fullName>
    </submittedName>
</protein>
<organism evidence="1 2">
    <name type="scientific">Fusarium duplospermum</name>
    <dbReference type="NCBI Taxonomy" id="1325734"/>
    <lineage>
        <taxon>Eukaryota</taxon>
        <taxon>Fungi</taxon>
        <taxon>Dikarya</taxon>
        <taxon>Ascomycota</taxon>
        <taxon>Pezizomycotina</taxon>
        <taxon>Sordariomycetes</taxon>
        <taxon>Hypocreomycetidae</taxon>
        <taxon>Hypocreales</taxon>
        <taxon>Nectriaceae</taxon>
        <taxon>Fusarium</taxon>
        <taxon>Fusarium solani species complex</taxon>
    </lineage>
</organism>
<proteinExistence type="predicted"/>
<evidence type="ECO:0000313" key="1">
    <source>
        <dbReference type="EMBL" id="RSL68361.1"/>
    </source>
</evidence>
<name>A0A428QSZ3_9HYPO</name>
<dbReference type="AlphaFoldDB" id="A0A428QSZ3"/>
<gene>
    <name evidence="1" type="ORF">CEP54_002845</name>
</gene>
<comment type="caution">
    <text evidence="1">The sequence shown here is derived from an EMBL/GenBank/DDBJ whole genome shotgun (WGS) entry which is preliminary data.</text>
</comment>